<protein>
    <submittedName>
        <fullName evidence="1">Uncharacterized protein</fullName>
    </submittedName>
</protein>
<evidence type="ECO:0000313" key="1">
    <source>
        <dbReference type="EMBL" id="NYD45384.1"/>
    </source>
</evidence>
<dbReference type="EMBL" id="JACCBA010000001">
    <property type="protein sequence ID" value="NYD45384.1"/>
    <property type="molecule type" value="Genomic_DNA"/>
</dbReference>
<proteinExistence type="predicted"/>
<name>A0A7Y9JFK3_9ACTN</name>
<organism evidence="1 2">
    <name type="scientific">Actinomadura luteofluorescens</name>
    <dbReference type="NCBI Taxonomy" id="46163"/>
    <lineage>
        <taxon>Bacteria</taxon>
        <taxon>Bacillati</taxon>
        <taxon>Actinomycetota</taxon>
        <taxon>Actinomycetes</taxon>
        <taxon>Streptosporangiales</taxon>
        <taxon>Thermomonosporaceae</taxon>
        <taxon>Actinomadura</taxon>
    </lineage>
</organism>
<evidence type="ECO:0000313" key="2">
    <source>
        <dbReference type="Proteomes" id="UP000529783"/>
    </source>
</evidence>
<dbReference type="Proteomes" id="UP000529783">
    <property type="component" value="Unassembled WGS sequence"/>
</dbReference>
<comment type="caution">
    <text evidence="1">The sequence shown here is derived from an EMBL/GenBank/DDBJ whole genome shotgun (WGS) entry which is preliminary data.</text>
</comment>
<accession>A0A7Y9JFK3</accession>
<gene>
    <name evidence="1" type="ORF">BJY14_001367</name>
</gene>
<reference evidence="1 2" key="1">
    <citation type="submission" date="2020-07" db="EMBL/GenBank/DDBJ databases">
        <title>Sequencing the genomes of 1000 actinobacteria strains.</title>
        <authorList>
            <person name="Klenk H.-P."/>
        </authorList>
    </citation>
    <scope>NUCLEOTIDE SEQUENCE [LARGE SCALE GENOMIC DNA]</scope>
    <source>
        <strain evidence="1 2">DSM 40398</strain>
    </source>
</reference>
<sequence>MSLACPAEVRAPEFNDKRTGPASAMAFKLTEWAQARRRAVNAPRLVAAVGAGARFEHGRLVERPEGAAA</sequence>
<dbReference type="AlphaFoldDB" id="A0A7Y9JFK3"/>
<keyword evidence="2" id="KW-1185">Reference proteome</keyword>